<proteinExistence type="predicted"/>
<dbReference type="OrthoDB" id="9810698at2"/>
<reference evidence="1 2" key="1">
    <citation type="submission" date="2019-04" db="EMBL/GenBank/DDBJ databases">
        <title>Draft genome sequence of Robertkochia marina CC-AMO-30D.</title>
        <authorList>
            <person name="Hameed A."/>
            <person name="Lin S.-Y."/>
            <person name="Shahina M."/>
            <person name="Lai W.-A."/>
            <person name="Young C.-C."/>
        </authorList>
    </citation>
    <scope>NUCLEOTIDE SEQUENCE [LARGE SCALE GENOMIC DNA]</scope>
    <source>
        <strain evidence="1 2">CC-AMO-30D</strain>
    </source>
</reference>
<comment type="caution">
    <text evidence="1">The sequence shown here is derived from an EMBL/GenBank/DDBJ whole genome shotgun (WGS) entry which is preliminary data.</text>
</comment>
<gene>
    <name evidence="1" type="ORF">E7Z59_11730</name>
</gene>
<sequence>MHKSFLPFRGGHYAPVMTNVRDMATPPPGLFVLWYNAFASSNKYIDRNGNGFNRINLENINPRLPPIEVSTNLDAFASIPTVFWASNFKVLGARYMAGISANYISADVSVITERNGAILDTTFTRRANEKVSGISDLFVAPIGLSWGLDNADVTFLYGFYAPTGKYETGGNDNVGLGFWTHQFQGYGYFYPVEDKSRALMLGLTYETNSKIEDADVRPGDRFSLEYGISQYFTERLEVSIQGGHNWQIGDDNGEDIYWDATFHDRKSSLGFGLSYWIWKDHLQMNFKYAFDYGIRQRYKNNLYFLNLVFVPDILTGNQVQN</sequence>
<dbReference type="AlphaFoldDB" id="A0A4S3LY17"/>
<dbReference type="Proteomes" id="UP000305939">
    <property type="component" value="Unassembled WGS sequence"/>
</dbReference>
<dbReference type="InterPro" id="IPR025737">
    <property type="entry name" value="FApF"/>
</dbReference>
<organism evidence="1 2">
    <name type="scientific">Robertkochia marina</name>
    <dbReference type="NCBI Taxonomy" id="1227945"/>
    <lineage>
        <taxon>Bacteria</taxon>
        <taxon>Pseudomonadati</taxon>
        <taxon>Bacteroidota</taxon>
        <taxon>Flavobacteriia</taxon>
        <taxon>Flavobacteriales</taxon>
        <taxon>Flavobacteriaceae</taxon>
        <taxon>Robertkochia</taxon>
    </lineage>
</organism>
<dbReference type="RefSeq" id="WP_136336540.1">
    <property type="nucleotide sequence ID" value="NZ_QXMP01000006.1"/>
</dbReference>
<evidence type="ECO:0000313" key="2">
    <source>
        <dbReference type="Proteomes" id="UP000305939"/>
    </source>
</evidence>
<dbReference type="Pfam" id="PF13557">
    <property type="entry name" value="Phenol_MetA_deg"/>
    <property type="match status" value="1"/>
</dbReference>
<dbReference type="EMBL" id="SSMC01000003">
    <property type="protein sequence ID" value="THD66469.1"/>
    <property type="molecule type" value="Genomic_DNA"/>
</dbReference>
<keyword evidence="2" id="KW-1185">Reference proteome</keyword>
<accession>A0A4S3LY17</accession>
<evidence type="ECO:0000313" key="1">
    <source>
        <dbReference type="EMBL" id="THD66469.1"/>
    </source>
</evidence>
<protein>
    <submittedName>
        <fullName evidence="1">Transporter</fullName>
    </submittedName>
</protein>
<name>A0A4S3LY17_9FLAO</name>